<dbReference type="Proteomes" id="UP001597131">
    <property type="component" value="Unassembled WGS sequence"/>
</dbReference>
<comment type="caution">
    <text evidence="1">The sequence shown here is derived from an EMBL/GenBank/DDBJ whole genome shotgun (WGS) entry which is preliminary data.</text>
</comment>
<organism evidence="1 2">
    <name type="scientific">Salegentibacter chungangensis</name>
    <dbReference type="NCBI Taxonomy" id="1335724"/>
    <lineage>
        <taxon>Bacteria</taxon>
        <taxon>Pseudomonadati</taxon>
        <taxon>Bacteroidota</taxon>
        <taxon>Flavobacteriia</taxon>
        <taxon>Flavobacteriales</taxon>
        <taxon>Flavobacteriaceae</taxon>
        <taxon>Salegentibacter</taxon>
    </lineage>
</organism>
<dbReference type="RefSeq" id="WP_380744409.1">
    <property type="nucleotide sequence ID" value="NZ_JBHTLI010000001.1"/>
</dbReference>
<keyword evidence="2" id="KW-1185">Reference proteome</keyword>
<dbReference type="Pfam" id="PF22752">
    <property type="entry name" value="DUF488-N3i"/>
    <property type="match status" value="1"/>
</dbReference>
<dbReference type="EMBL" id="JBHTLI010000001">
    <property type="protein sequence ID" value="MFD1095565.1"/>
    <property type="molecule type" value="Genomic_DNA"/>
</dbReference>
<evidence type="ECO:0000313" key="2">
    <source>
        <dbReference type="Proteomes" id="UP001597131"/>
    </source>
</evidence>
<gene>
    <name evidence="1" type="ORF">ACFQ3Q_07395</name>
</gene>
<dbReference type="PANTHER" id="PTHR36849">
    <property type="entry name" value="CYTOPLASMIC PROTEIN-RELATED"/>
    <property type="match status" value="1"/>
</dbReference>
<evidence type="ECO:0000313" key="1">
    <source>
        <dbReference type="EMBL" id="MFD1095565.1"/>
    </source>
</evidence>
<reference evidence="2" key="1">
    <citation type="journal article" date="2019" name="Int. J. Syst. Evol. Microbiol.">
        <title>The Global Catalogue of Microorganisms (GCM) 10K type strain sequencing project: providing services to taxonomists for standard genome sequencing and annotation.</title>
        <authorList>
            <consortium name="The Broad Institute Genomics Platform"/>
            <consortium name="The Broad Institute Genome Sequencing Center for Infectious Disease"/>
            <person name="Wu L."/>
            <person name="Ma J."/>
        </authorList>
    </citation>
    <scope>NUCLEOTIDE SEQUENCE [LARGE SCALE GENOMIC DNA]</scope>
    <source>
        <strain evidence="2">CCUG 64793</strain>
    </source>
</reference>
<dbReference type="PANTHER" id="PTHR36849:SF1">
    <property type="entry name" value="CYTOPLASMIC PROTEIN"/>
    <property type="match status" value="1"/>
</dbReference>
<sequence>MKDIKIKRLYDHKSADGSYRILVDRLWPRGVKKTDLEFDEWNKDLAPSTELRKRFNHKPELFEGFTKEYKTELEAKTEELNRIREIAATKDVSLLYGSRDPENNHAAVLKQVLTKK</sequence>
<proteinExistence type="predicted"/>
<protein>
    <submittedName>
        <fullName evidence="1">DUF488 domain-containing protein</fullName>
    </submittedName>
</protein>
<accession>A0ABW3NR50</accession>
<name>A0ABW3NR50_9FLAO</name>
<dbReference type="InterPro" id="IPR052552">
    <property type="entry name" value="YeaO-like"/>
</dbReference>